<gene>
    <name evidence="1" type="ORF">HNP24_001801</name>
</gene>
<evidence type="ECO:0000313" key="1">
    <source>
        <dbReference type="EMBL" id="MBB6330851.1"/>
    </source>
</evidence>
<keyword evidence="2" id="KW-1185">Reference proteome</keyword>
<protein>
    <submittedName>
        <fullName evidence="1">Uncharacterized protein</fullName>
    </submittedName>
</protein>
<accession>A0ABR6PYR3</accession>
<sequence length="111" mass="13326">MITCALDARELEQIRKYIWNKNDVDIIFYYPNDAQHVEMMYAKYSPKVSNEDSILEIFSTTNKDLQTIEKIKHWQFDSGFFWLNYSSYIDKAKYKGIDKELIATFRSFRIS</sequence>
<evidence type="ECO:0000313" key="2">
    <source>
        <dbReference type="Proteomes" id="UP000587367"/>
    </source>
</evidence>
<reference evidence="1 2" key="1">
    <citation type="submission" date="2020-08" db="EMBL/GenBank/DDBJ databases">
        <title>Functional genomics of gut bacteria from endangered species of beetles.</title>
        <authorList>
            <person name="Carlos-Shanley C."/>
        </authorList>
    </citation>
    <scope>NUCLEOTIDE SEQUENCE [LARGE SCALE GENOMIC DNA]</scope>
    <source>
        <strain evidence="1 2">S00068</strain>
    </source>
</reference>
<comment type="caution">
    <text evidence="1">The sequence shown here is derived from an EMBL/GenBank/DDBJ whole genome shotgun (WGS) entry which is preliminary data.</text>
</comment>
<name>A0ABR6PYR3_9FLAO</name>
<dbReference type="EMBL" id="JACHKS010000001">
    <property type="protein sequence ID" value="MBB6330851.1"/>
    <property type="molecule type" value="Genomic_DNA"/>
</dbReference>
<proteinExistence type="predicted"/>
<organism evidence="1 2">
    <name type="scientific">Chryseobacterium sediminis</name>
    <dbReference type="NCBI Taxonomy" id="1679494"/>
    <lineage>
        <taxon>Bacteria</taxon>
        <taxon>Pseudomonadati</taxon>
        <taxon>Bacteroidota</taxon>
        <taxon>Flavobacteriia</taxon>
        <taxon>Flavobacteriales</taxon>
        <taxon>Weeksellaceae</taxon>
        <taxon>Chryseobacterium group</taxon>
        <taxon>Chryseobacterium</taxon>
    </lineage>
</organism>
<dbReference type="Proteomes" id="UP000587367">
    <property type="component" value="Unassembled WGS sequence"/>
</dbReference>